<dbReference type="EMBL" id="HF935213">
    <property type="protein sequence ID" value="CCX04660.1"/>
    <property type="molecule type" value="Genomic_DNA"/>
</dbReference>
<dbReference type="Proteomes" id="UP000018144">
    <property type="component" value="Unassembled WGS sequence"/>
</dbReference>
<sequence length="68" mass="7813">MMFSKSSHLLLSPPYAPTPCRTLWKCRPSTLLFGFPPRTSDEMGNVYLYLFPLVQPWTTVHLLSLSQL</sequence>
<evidence type="ECO:0000313" key="1">
    <source>
        <dbReference type="EMBL" id="CCX04660.1"/>
    </source>
</evidence>
<protein>
    <submittedName>
        <fullName evidence="1">Uncharacterized protein</fullName>
    </submittedName>
</protein>
<evidence type="ECO:0000313" key="2">
    <source>
        <dbReference type="Proteomes" id="UP000018144"/>
    </source>
</evidence>
<reference evidence="1 2" key="1">
    <citation type="journal article" date="2013" name="PLoS Genet.">
        <title>The genome and development-dependent transcriptomes of Pyronema confluens: a window into fungal evolution.</title>
        <authorList>
            <person name="Traeger S."/>
            <person name="Altegoer F."/>
            <person name="Freitag M."/>
            <person name="Gabaldon T."/>
            <person name="Kempken F."/>
            <person name="Kumar A."/>
            <person name="Marcet-Houben M."/>
            <person name="Poggeler S."/>
            <person name="Stajich J.E."/>
            <person name="Nowrousian M."/>
        </authorList>
    </citation>
    <scope>NUCLEOTIDE SEQUENCE [LARGE SCALE GENOMIC DNA]</scope>
    <source>
        <strain evidence="2">CBS 100304</strain>
        <tissue evidence="1">Vegetative mycelium</tissue>
    </source>
</reference>
<keyword evidence="2" id="KW-1185">Reference proteome</keyword>
<organism evidence="1 2">
    <name type="scientific">Pyronema omphalodes (strain CBS 100304)</name>
    <name type="common">Pyronema confluens</name>
    <dbReference type="NCBI Taxonomy" id="1076935"/>
    <lineage>
        <taxon>Eukaryota</taxon>
        <taxon>Fungi</taxon>
        <taxon>Dikarya</taxon>
        <taxon>Ascomycota</taxon>
        <taxon>Pezizomycotina</taxon>
        <taxon>Pezizomycetes</taxon>
        <taxon>Pezizales</taxon>
        <taxon>Pyronemataceae</taxon>
        <taxon>Pyronema</taxon>
    </lineage>
</organism>
<proteinExistence type="predicted"/>
<name>U4L3M8_PYROM</name>
<gene>
    <name evidence="1" type="ORF">PCON_03262</name>
</gene>
<accession>U4L3M8</accession>
<dbReference type="AlphaFoldDB" id="U4L3M8"/>